<dbReference type="RefSeq" id="WP_067386607.1">
    <property type="nucleotide sequence ID" value="NZ_BCTA01000002.1"/>
</dbReference>
<reference evidence="1 3" key="1">
    <citation type="journal article" date="2016" name="Genome Announc.">
        <title>Draft Genome Sequences of Five Rapidly Growing Mycobacterium Species, M. thermoresistibile, M. fortuitum subsp. acetamidolyticum, M. canariasense, M. brisbanense, and M. novocastrense.</title>
        <authorList>
            <person name="Katahira K."/>
            <person name="Ogura Y."/>
            <person name="Gotoh Y."/>
            <person name="Hayashi T."/>
        </authorList>
    </citation>
    <scope>NUCLEOTIDE SEQUENCE [LARGE SCALE GENOMIC DNA]</scope>
    <source>
        <strain evidence="1 3">JCM18114</strain>
    </source>
</reference>
<dbReference type="EMBL" id="JACKTI010000078">
    <property type="protein sequence ID" value="MCV7027316.1"/>
    <property type="molecule type" value="Genomic_DNA"/>
</dbReference>
<evidence type="ECO:0000313" key="4">
    <source>
        <dbReference type="Proteomes" id="UP001207528"/>
    </source>
</evidence>
<organism evidence="2 4">
    <name type="scientific">Mycolicibacterium novocastrense</name>
    <name type="common">Mycobacterium novocastrense</name>
    <dbReference type="NCBI Taxonomy" id="59813"/>
    <lineage>
        <taxon>Bacteria</taxon>
        <taxon>Bacillati</taxon>
        <taxon>Actinomycetota</taxon>
        <taxon>Actinomycetes</taxon>
        <taxon>Mycobacteriales</taxon>
        <taxon>Mycobacteriaceae</taxon>
        <taxon>Mycolicibacterium</taxon>
    </lineage>
</organism>
<dbReference type="Gene3D" id="3.90.1300.10">
    <property type="entry name" value="Amidase signature (AS) domain"/>
    <property type="match status" value="1"/>
</dbReference>
<evidence type="ECO:0000313" key="2">
    <source>
        <dbReference type="EMBL" id="MCV7027316.1"/>
    </source>
</evidence>
<protein>
    <submittedName>
        <fullName evidence="1">Amidase, Asp-tRNAAsn/Glu-tRNAGln amidotransferase A subunit</fullName>
    </submittedName>
</protein>
<dbReference type="AlphaFoldDB" id="A0AAW5SUV9"/>
<evidence type="ECO:0000313" key="1">
    <source>
        <dbReference type="EMBL" id="GAT07099.1"/>
    </source>
</evidence>
<sequence>MAGTSAGGAIRRRDFSNRELLDLYLDRIARLNPPLKAVVTLDVDGARHSADAADAAVACDEAVGPLHESL</sequence>
<dbReference type="Proteomes" id="UP001207528">
    <property type="component" value="Unassembled WGS sequence"/>
</dbReference>
<reference evidence="2" key="2">
    <citation type="submission" date="2020-07" db="EMBL/GenBank/DDBJ databases">
        <authorList>
            <person name="Pettersson B.M.F."/>
            <person name="Behra P.R.K."/>
            <person name="Ramesh M."/>
            <person name="Das S."/>
            <person name="Dasgupta S."/>
            <person name="Kirsebom L.A."/>
        </authorList>
    </citation>
    <scope>NUCLEOTIDE SEQUENCE</scope>
    <source>
        <strain evidence="2">DSM 44203</strain>
    </source>
</reference>
<dbReference type="EMBL" id="BCTA01000002">
    <property type="protein sequence ID" value="GAT07099.1"/>
    <property type="molecule type" value="Genomic_DNA"/>
</dbReference>
<keyword evidence="3" id="KW-1185">Reference proteome</keyword>
<reference evidence="2" key="3">
    <citation type="journal article" date="2022" name="BMC Genomics">
        <title>Comparative genome analysis of mycobacteria focusing on tRNA and non-coding RNA.</title>
        <authorList>
            <person name="Behra P.R.K."/>
            <person name="Pettersson B.M.F."/>
            <person name="Ramesh M."/>
            <person name="Das S."/>
            <person name="Dasgupta S."/>
            <person name="Kirsebom L.A."/>
        </authorList>
    </citation>
    <scope>NUCLEOTIDE SEQUENCE</scope>
    <source>
        <strain evidence="2">DSM 44203</strain>
    </source>
</reference>
<evidence type="ECO:0000313" key="3">
    <source>
        <dbReference type="Proteomes" id="UP000069773"/>
    </source>
</evidence>
<accession>A0AAW5SUV9</accession>
<dbReference type="SUPFAM" id="SSF75304">
    <property type="entry name" value="Amidase signature (AS) enzymes"/>
    <property type="match status" value="1"/>
</dbReference>
<comment type="caution">
    <text evidence="2">The sequence shown here is derived from an EMBL/GenBank/DDBJ whole genome shotgun (WGS) entry which is preliminary data.</text>
</comment>
<name>A0AAW5SUV9_MYCNV</name>
<dbReference type="Proteomes" id="UP000069773">
    <property type="component" value="Unassembled WGS sequence"/>
</dbReference>
<gene>
    <name evidence="2" type="ORF">H7I77_28900</name>
    <name evidence="1" type="ORF">RMCN_0232</name>
</gene>
<dbReference type="InterPro" id="IPR036928">
    <property type="entry name" value="AS_sf"/>
</dbReference>
<proteinExistence type="predicted"/>